<dbReference type="Pfam" id="PF12867">
    <property type="entry name" value="DinB_2"/>
    <property type="match status" value="1"/>
</dbReference>
<evidence type="ECO:0000256" key="2">
    <source>
        <dbReference type="ARBA" id="ARBA00023004"/>
    </source>
</evidence>
<evidence type="ECO:0008006" key="9">
    <source>
        <dbReference type="Google" id="ProtNLM"/>
    </source>
</evidence>
<dbReference type="InterPro" id="IPR027577">
    <property type="entry name" value="OvoA_Nterm"/>
</dbReference>
<dbReference type="GeneID" id="17356673"/>
<keyword evidence="8" id="KW-1185">Reference proteome</keyword>
<feature type="compositionally biased region" description="Basic and acidic residues" evidence="4">
    <location>
        <begin position="48"/>
        <end position="58"/>
    </location>
</feature>
<dbReference type="OrthoDB" id="659at2759"/>
<dbReference type="InterPro" id="IPR042095">
    <property type="entry name" value="SUMF_sf"/>
</dbReference>
<dbReference type="InterPro" id="IPR005532">
    <property type="entry name" value="SUMF_dom"/>
</dbReference>
<protein>
    <recommendedName>
        <fullName evidence="9">Sulfatase-modifying factor enzyme domain-containing protein</fullName>
    </recommendedName>
</protein>
<feature type="region of interest" description="Disordered" evidence="4">
    <location>
        <begin position="565"/>
        <end position="584"/>
    </location>
</feature>
<gene>
    <name evidence="7" type="ORF">CHLNCDRAFT_143847</name>
</gene>
<proteinExistence type="predicted"/>
<reference evidence="7 8" key="1">
    <citation type="journal article" date="2010" name="Plant Cell">
        <title>The Chlorella variabilis NC64A genome reveals adaptation to photosymbiosis, coevolution with viruses, and cryptic sex.</title>
        <authorList>
            <person name="Blanc G."/>
            <person name="Duncan G."/>
            <person name="Agarkova I."/>
            <person name="Borodovsky M."/>
            <person name="Gurnon J."/>
            <person name="Kuo A."/>
            <person name="Lindquist E."/>
            <person name="Lucas S."/>
            <person name="Pangilinan J."/>
            <person name="Polle J."/>
            <person name="Salamov A."/>
            <person name="Terry A."/>
            <person name="Yamada T."/>
            <person name="Dunigan D.D."/>
            <person name="Grigoriev I.V."/>
            <person name="Claverie J.M."/>
            <person name="Van Etten J.L."/>
        </authorList>
    </citation>
    <scope>NUCLEOTIDE SEQUENCE [LARGE SCALE GENOMIC DNA]</scope>
    <source>
        <strain evidence="7 8">NC64A</strain>
    </source>
</reference>
<feature type="domain" description="DinB-like" evidence="6">
    <location>
        <begin position="111"/>
        <end position="249"/>
    </location>
</feature>
<dbReference type="Gene3D" id="3.90.1580.10">
    <property type="entry name" value="paralog of FGE (formylglycine-generating enzyme)"/>
    <property type="match status" value="1"/>
</dbReference>
<dbReference type="Pfam" id="PF03781">
    <property type="entry name" value="FGE-sulfatase"/>
    <property type="match status" value="1"/>
</dbReference>
<evidence type="ECO:0000256" key="3">
    <source>
        <dbReference type="ARBA" id="ARBA00037882"/>
    </source>
</evidence>
<dbReference type="InterPro" id="IPR016187">
    <property type="entry name" value="CTDL_fold"/>
</dbReference>
<dbReference type="Gene3D" id="3.40.50.150">
    <property type="entry name" value="Vaccinia Virus protein VP39"/>
    <property type="match status" value="1"/>
</dbReference>
<feature type="domain" description="Sulfatase-modifying factor enzyme-like" evidence="5">
    <location>
        <begin position="285"/>
        <end position="560"/>
    </location>
</feature>
<dbReference type="EMBL" id="GL433840">
    <property type="protein sequence ID" value="EFN57275.1"/>
    <property type="molecule type" value="Genomic_DNA"/>
</dbReference>
<dbReference type="GO" id="GO:0120147">
    <property type="term" value="F:formylglycine-generating oxidase activity"/>
    <property type="evidence" value="ECO:0007669"/>
    <property type="project" value="TreeGrafter"/>
</dbReference>
<dbReference type="STRING" id="554065.E1ZAK6"/>
<accession>E1ZAK6</accession>
<evidence type="ECO:0000256" key="4">
    <source>
        <dbReference type="SAM" id="MobiDB-lite"/>
    </source>
</evidence>
<dbReference type="OMA" id="YECAVEG"/>
<dbReference type="InterPro" id="IPR051043">
    <property type="entry name" value="Sulfatase_Mod_Factor_Kinase"/>
</dbReference>
<keyword evidence="1" id="KW-0560">Oxidoreductase</keyword>
<dbReference type="KEGG" id="cvr:CHLNCDRAFT_143847"/>
<evidence type="ECO:0000313" key="8">
    <source>
        <dbReference type="Proteomes" id="UP000008141"/>
    </source>
</evidence>
<dbReference type="RefSeq" id="XP_005849377.1">
    <property type="nucleotide sequence ID" value="XM_005849315.1"/>
</dbReference>
<dbReference type="NCBIfam" id="TIGR04344">
    <property type="entry name" value="ovoA_Nterm"/>
    <property type="match status" value="1"/>
</dbReference>
<evidence type="ECO:0000256" key="1">
    <source>
        <dbReference type="ARBA" id="ARBA00023002"/>
    </source>
</evidence>
<evidence type="ECO:0000259" key="6">
    <source>
        <dbReference type="Pfam" id="PF12867"/>
    </source>
</evidence>
<evidence type="ECO:0000259" key="5">
    <source>
        <dbReference type="Pfam" id="PF03781"/>
    </source>
</evidence>
<dbReference type="InterPro" id="IPR024775">
    <property type="entry name" value="DinB-like"/>
</dbReference>
<sequence length="853" mass="92895">MAPVSLPEQGDSQPLKRHKVTDAEATAAAAPSTKPLNKNANSFDSQAEEWRSNLRGDAELVSGPSGERPDWWWTGPKPVPGAAGVQPDGTITSLPLPDLATCTRQQALAYFDNTWLITEVLFSALQGEECYYRPPHHNLRHPFIFYYGHVAVFYTNKLRVAGIQAQPLNLQFEHVFEVGVDEMSWDDLSKNDMLWPSVREVNQYRRQVYQMVRRHIETHPGFDSLPVTWSSPAWAFFMCFEHERIHIETSSVLMRELPAHLLRRPPQWPAYHASVGDAARPPPPNELIAVDAGEVVVGKPADFPSYGWDNEYGCRAFHVRAFRATRALVSNAEFLEFVRDGGYRSEQWWSEEGWRWRTFRNAKWPAFWVPDGPQGLHRYRLRLVFEVADMAPALPAVVNHHEAHAYAAWLSARLGLRGDAALRLLTEPEHHRLREVAARDGEGRTAADPVMELSGVAFAKRANLNLAYGAECGVDAMPATAAGFHDVAGNLWQWCEDHIASLPASRGVHPFYDDFTTPCYDGEHNVILGGSFVSTGDEASVFARFHFRPHFFQHAGFRLVSGTAPKETSCQDSPPPHVGSWDPSTKKASRAAAHAAAAEALQQALLCGYGGEGALLAGGAARLGLPGADYPARLAGLLLGAAARLGVPLGAALEVGAGVGATAFQLAAGGFENVLGVEHDARAVAAAAAAQQAGVVSVARKDEGHLRSELELAVPGGTAARARVSFRQMDPCCLQPDLGPFDAVLLSGVLERIPSPKAPLGRMAGPRGLLRKGGLLLVTSTYCWSERTAASQLWLGGTTDSEGNPVRSRDGLAAALGPDFELVEEADLPAASRSCERMYSVAVMHASLWRRVA</sequence>
<dbReference type="SUPFAM" id="SSF56436">
    <property type="entry name" value="C-type lectin-like"/>
    <property type="match status" value="1"/>
</dbReference>
<dbReference type="PANTHER" id="PTHR23150:SF26">
    <property type="entry name" value="GENERIC METHYLTRANSFERASE"/>
    <property type="match status" value="1"/>
</dbReference>
<dbReference type="eggNOG" id="ENOG502QS9T">
    <property type="taxonomic scope" value="Eukaryota"/>
</dbReference>
<dbReference type="InterPro" id="IPR029063">
    <property type="entry name" value="SAM-dependent_MTases_sf"/>
</dbReference>
<dbReference type="Proteomes" id="UP000008141">
    <property type="component" value="Unassembled WGS sequence"/>
</dbReference>
<organism evidence="8">
    <name type="scientific">Chlorella variabilis</name>
    <name type="common">Green alga</name>
    <dbReference type="NCBI Taxonomy" id="554065"/>
    <lineage>
        <taxon>Eukaryota</taxon>
        <taxon>Viridiplantae</taxon>
        <taxon>Chlorophyta</taxon>
        <taxon>core chlorophytes</taxon>
        <taxon>Trebouxiophyceae</taxon>
        <taxon>Chlorellales</taxon>
        <taxon>Chlorellaceae</taxon>
        <taxon>Chlorella clade</taxon>
        <taxon>Chlorella</taxon>
    </lineage>
</organism>
<dbReference type="InParanoid" id="E1ZAK6"/>
<feature type="region of interest" description="Disordered" evidence="4">
    <location>
        <begin position="1"/>
        <end position="88"/>
    </location>
</feature>
<dbReference type="SUPFAM" id="SSF53335">
    <property type="entry name" value="S-adenosyl-L-methionine-dependent methyltransferases"/>
    <property type="match status" value="1"/>
</dbReference>
<dbReference type="PANTHER" id="PTHR23150">
    <property type="entry name" value="SULFATASE MODIFYING FACTOR 1, 2"/>
    <property type="match status" value="1"/>
</dbReference>
<dbReference type="AlphaFoldDB" id="E1ZAK6"/>
<feature type="compositionally biased region" description="Polar residues" evidence="4">
    <location>
        <begin position="34"/>
        <end position="45"/>
    </location>
</feature>
<keyword evidence="2" id="KW-0408">Iron</keyword>
<name>E1ZAK6_CHLVA</name>
<evidence type="ECO:0000313" key="7">
    <source>
        <dbReference type="EMBL" id="EFN57275.1"/>
    </source>
</evidence>
<comment type="pathway">
    <text evidence="3">Amino-acid biosynthesis; ergothioneine biosynthesis.</text>
</comment>